<dbReference type="Pfam" id="PF13291">
    <property type="entry name" value="ACT_4"/>
    <property type="match status" value="1"/>
</dbReference>
<dbReference type="GO" id="GO:0016301">
    <property type="term" value="F:kinase activity"/>
    <property type="evidence" value="ECO:0007669"/>
    <property type="project" value="UniProtKB-KW"/>
</dbReference>
<feature type="domain" description="ACT" evidence="1">
    <location>
        <begin position="55"/>
        <end position="131"/>
    </location>
</feature>
<dbReference type="AlphaFoldDB" id="A0A645C7P1"/>
<protein>
    <submittedName>
        <fullName evidence="2">GTP pyrophosphokinase</fullName>
        <ecNumber evidence="2">2.7.6.5</ecNumber>
    </submittedName>
</protein>
<name>A0A645C7P1_9ZZZZ</name>
<proteinExistence type="predicted"/>
<sequence>MAKCCNPILGDDVFGFVTIREGIKIHRMGCPNAARLIENYPYRIQKVKWKENVQGNHFQASIKISGYGEAAGAQQIMEIINSLGISLRNFSISETKGKLEAKMQVAVSNNQQLDKLMFNLRKLKGVKSVNRIANV</sequence>
<evidence type="ECO:0000259" key="1">
    <source>
        <dbReference type="Pfam" id="PF13291"/>
    </source>
</evidence>
<keyword evidence="2" id="KW-0418">Kinase</keyword>
<dbReference type="EC" id="2.7.6.5" evidence="2"/>
<gene>
    <name evidence="2" type="primary">relA_37</name>
    <name evidence="2" type="ORF">SDC9_120193</name>
</gene>
<dbReference type="InterPro" id="IPR002912">
    <property type="entry name" value="ACT_dom"/>
</dbReference>
<organism evidence="2">
    <name type="scientific">bioreactor metagenome</name>
    <dbReference type="NCBI Taxonomy" id="1076179"/>
    <lineage>
        <taxon>unclassified sequences</taxon>
        <taxon>metagenomes</taxon>
        <taxon>ecological metagenomes</taxon>
    </lineage>
</organism>
<dbReference type="Gene3D" id="3.30.70.260">
    <property type="match status" value="1"/>
</dbReference>
<accession>A0A645C7P1</accession>
<dbReference type="SUPFAM" id="SSF55021">
    <property type="entry name" value="ACT-like"/>
    <property type="match status" value="1"/>
</dbReference>
<keyword evidence="2" id="KW-0808">Transferase</keyword>
<dbReference type="GO" id="GO:0008728">
    <property type="term" value="F:GTP diphosphokinase activity"/>
    <property type="evidence" value="ECO:0007669"/>
    <property type="project" value="UniProtKB-EC"/>
</dbReference>
<dbReference type="EMBL" id="VSSQ01025217">
    <property type="protein sequence ID" value="MPM73217.1"/>
    <property type="molecule type" value="Genomic_DNA"/>
</dbReference>
<comment type="caution">
    <text evidence="2">The sequence shown here is derived from an EMBL/GenBank/DDBJ whole genome shotgun (WGS) entry which is preliminary data.</text>
</comment>
<reference evidence="2" key="1">
    <citation type="submission" date="2019-08" db="EMBL/GenBank/DDBJ databases">
        <authorList>
            <person name="Kucharzyk K."/>
            <person name="Murdoch R.W."/>
            <person name="Higgins S."/>
            <person name="Loffler F."/>
        </authorList>
    </citation>
    <scope>NUCLEOTIDE SEQUENCE</scope>
</reference>
<dbReference type="InterPro" id="IPR045865">
    <property type="entry name" value="ACT-like_dom_sf"/>
</dbReference>
<evidence type="ECO:0000313" key="2">
    <source>
        <dbReference type="EMBL" id="MPM73217.1"/>
    </source>
</evidence>